<reference evidence="1 2" key="1">
    <citation type="submission" date="2020-07" db="EMBL/GenBank/DDBJ databases">
        <title>Transfer of Campylobacter canadensis to the novel genus Avispirillum gen. nov., that also includes two novel species recovered from migratory waterfowl: Avispirillum anseris sp. nov. and Avispirillum brantae sp. nov.</title>
        <authorList>
            <person name="Miller W.G."/>
            <person name="Chapman M.H."/>
            <person name="Yee E."/>
            <person name="Inglis G.D."/>
        </authorList>
    </citation>
    <scope>NUCLEOTIDE SEQUENCE [LARGE SCALE GENOMIC DNA]</scope>
    <source>
        <strain evidence="1 2">L283</strain>
    </source>
</reference>
<evidence type="ECO:0000313" key="1">
    <source>
        <dbReference type="EMBL" id="MBZ7987728.1"/>
    </source>
</evidence>
<organism evidence="1 2">
    <name type="scientific">Campylobacter canadensis</name>
    <dbReference type="NCBI Taxonomy" id="449520"/>
    <lineage>
        <taxon>Bacteria</taxon>
        <taxon>Pseudomonadati</taxon>
        <taxon>Campylobacterota</taxon>
        <taxon>Epsilonproteobacteria</taxon>
        <taxon>Campylobacterales</taxon>
        <taxon>Campylobacteraceae</taxon>
        <taxon>Campylobacter</taxon>
    </lineage>
</organism>
<protein>
    <recommendedName>
        <fullName evidence="3">Clan AA aspartic protease</fullName>
    </recommendedName>
</protein>
<evidence type="ECO:0008006" key="3">
    <source>
        <dbReference type="Google" id="ProtNLM"/>
    </source>
</evidence>
<dbReference type="EMBL" id="JACGBB010000013">
    <property type="protein sequence ID" value="MBZ7987728.1"/>
    <property type="molecule type" value="Genomic_DNA"/>
</dbReference>
<comment type="caution">
    <text evidence="1">The sequence shown here is derived from an EMBL/GenBank/DDBJ whole genome shotgun (WGS) entry which is preliminary data.</text>
</comment>
<gene>
    <name evidence="1" type="ORF">AVCANL283_06390</name>
</gene>
<dbReference type="RefSeq" id="WP_224325416.1">
    <property type="nucleotide sequence ID" value="NZ_JACGBB010000013.1"/>
</dbReference>
<accession>A0ABS7WSJ6</accession>
<dbReference type="Proteomes" id="UP000786183">
    <property type="component" value="Unassembled WGS sequence"/>
</dbReference>
<name>A0ABS7WSJ6_9BACT</name>
<keyword evidence="2" id="KW-1185">Reference proteome</keyword>
<proteinExistence type="predicted"/>
<sequence length="314" mass="36612">MRDFLRSFLSTTYIIIAIKEASYVVYAYEFKNKKQKRKFFKEFNKDDIKNLKDYLNTLINMNYFAYVSLFFSSIGQGVLPSVSKNNLSKFGIDSSSVYLKNLQDCYLYVAISELQKSNCILDDLQIDLIYSPFVILLKLLKDRNIFNTNQACLNILRYEAFICVVISKDSKILFGGYFELKNQVIDIQNDNIIDDSMMVEDSIDLEIDFDQLEKVDEQLQIQLEEDNNSSSDNVKLDLSVLDYVKSAVQEFYTNNAYNGEFITQINLFEQDKISKSLISLMEDDLMIKINSYNINIFEQILYMSIMDLGIKYDL</sequence>
<evidence type="ECO:0000313" key="2">
    <source>
        <dbReference type="Proteomes" id="UP000786183"/>
    </source>
</evidence>